<dbReference type="InterPro" id="IPR050564">
    <property type="entry name" value="F420-G6PD/mer"/>
</dbReference>
<dbReference type="Gene3D" id="3.20.20.30">
    <property type="entry name" value="Luciferase-like domain"/>
    <property type="match status" value="1"/>
</dbReference>
<dbReference type="GO" id="GO:0016705">
    <property type="term" value="F:oxidoreductase activity, acting on paired donors, with incorporation or reduction of molecular oxygen"/>
    <property type="evidence" value="ECO:0007669"/>
    <property type="project" value="InterPro"/>
</dbReference>
<dbReference type="AlphaFoldDB" id="A0A9Y2I9L3"/>
<dbReference type="PANTHER" id="PTHR43244">
    <property type="match status" value="1"/>
</dbReference>
<dbReference type="PANTHER" id="PTHR43244:SF1">
    <property type="entry name" value="5,10-METHYLENETETRAHYDROMETHANOPTERIN REDUCTASE"/>
    <property type="match status" value="1"/>
</dbReference>
<dbReference type="InterPro" id="IPR011251">
    <property type="entry name" value="Luciferase-like_dom"/>
</dbReference>
<gene>
    <name evidence="3" type="ORF">QRX50_30705</name>
</gene>
<dbReference type="KEGG" id="acab:QRX50_30705"/>
<dbReference type="RefSeq" id="WP_285966602.1">
    <property type="nucleotide sequence ID" value="NZ_CP127294.1"/>
</dbReference>
<name>A0A9Y2I9L3_9PSEU</name>
<dbReference type="SUPFAM" id="SSF51679">
    <property type="entry name" value="Bacterial luciferase-like"/>
    <property type="match status" value="1"/>
</dbReference>
<protein>
    <submittedName>
        <fullName evidence="3">LLM class flavin-dependent oxidoreductase</fullName>
    </submittedName>
</protein>
<evidence type="ECO:0000259" key="2">
    <source>
        <dbReference type="Pfam" id="PF00296"/>
    </source>
</evidence>
<keyword evidence="4" id="KW-1185">Reference proteome</keyword>
<feature type="domain" description="Luciferase-like" evidence="2">
    <location>
        <begin position="18"/>
        <end position="223"/>
    </location>
</feature>
<organism evidence="3 4">
    <name type="scientific">Amycolatopsis carbonis</name>
    <dbReference type="NCBI Taxonomy" id="715471"/>
    <lineage>
        <taxon>Bacteria</taxon>
        <taxon>Bacillati</taxon>
        <taxon>Actinomycetota</taxon>
        <taxon>Actinomycetes</taxon>
        <taxon>Pseudonocardiales</taxon>
        <taxon>Pseudonocardiaceae</taxon>
        <taxon>Amycolatopsis</taxon>
    </lineage>
</organism>
<sequence length="270" mass="28728">MSSLRHGLYLPPFGPFGDPAALVELAVRAEAAGWDGVFLWDHVVPGAPPIADPWTTLAAIAQATSTILLGPMVTPPARRRPWVLARQASTVSRLSGGRLVLGTGLGSDETGDFSRFGEPLGPRSAKFDEALAIVRAVWSGTEVHHRGDHFHVDLDAAAPEPHPIPVWTAMSTDHPRVLARATTSDGIFPLAGPHPPAPEELSRLVTATRPADRPFDVAVAGNASPAWNHPPTIDLDALTAAGMTWWLESLIHFDPLDLSMEVVDAGPPLP</sequence>
<dbReference type="EMBL" id="CP127294">
    <property type="protein sequence ID" value="WIX75839.1"/>
    <property type="molecule type" value="Genomic_DNA"/>
</dbReference>
<dbReference type="InterPro" id="IPR036661">
    <property type="entry name" value="Luciferase-like_sf"/>
</dbReference>
<evidence type="ECO:0000313" key="3">
    <source>
        <dbReference type="EMBL" id="WIX75839.1"/>
    </source>
</evidence>
<reference evidence="3 4" key="1">
    <citation type="submission" date="2023-06" db="EMBL/GenBank/DDBJ databases">
        <authorList>
            <person name="Oyuntsetseg B."/>
            <person name="Kim S.B."/>
        </authorList>
    </citation>
    <scope>NUCLEOTIDE SEQUENCE [LARGE SCALE GENOMIC DNA]</scope>
    <source>
        <strain evidence="3 4">2-15</strain>
    </source>
</reference>
<proteinExistence type="predicted"/>
<accession>A0A9Y2I9L3</accession>
<dbReference type="Proteomes" id="UP001236014">
    <property type="component" value="Chromosome"/>
</dbReference>
<dbReference type="Pfam" id="PF00296">
    <property type="entry name" value="Bac_luciferase"/>
    <property type="match status" value="1"/>
</dbReference>
<evidence type="ECO:0000313" key="4">
    <source>
        <dbReference type="Proteomes" id="UP001236014"/>
    </source>
</evidence>
<evidence type="ECO:0000256" key="1">
    <source>
        <dbReference type="ARBA" id="ARBA00023002"/>
    </source>
</evidence>
<keyword evidence="1" id="KW-0560">Oxidoreductase</keyword>